<dbReference type="InterPro" id="IPR036597">
    <property type="entry name" value="Fido-like_dom_sf"/>
</dbReference>
<feature type="binding site" evidence="1">
    <location>
        <begin position="201"/>
        <end position="207"/>
    </location>
    <ligand>
        <name>ATP</name>
        <dbReference type="ChEBI" id="CHEBI:30616"/>
    </ligand>
</feature>
<dbReference type="eggNOG" id="COG3177">
    <property type="taxonomic scope" value="Bacteria"/>
</dbReference>
<evidence type="ECO:0000256" key="2">
    <source>
        <dbReference type="PIRSR" id="PIRSR640198-1"/>
    </source>
</evidence>
<organism evidence="5 6">
    <name type="scientific">Gordonia malaquae NBRC 108250</name>
    <dbReference type="NCBI Taxonomy" id="1223542"/>
    <lineage>
        <taxon>Bacteria</taxon>
        <taxon>Bacillati</taxon>
        <taxon>Actinomycetota</taxon>
        <taxon>Actinomycetes</taxon>
        <taxon>Mycobacteriales</taxon>
        <taxon>Gordoniaceae</taxon>
        <taxon>Gordonia</taxon>
    </lineage>
</organism>
<dbReference type="InterPro" id="IPR036390">
    <property type="entry name" value="WH_DNA-bd_sf"/>
</dbReference>
<reference evidence="5 6" key="1">
    <citation type="submission" date="2013-02" db="EMBL/GenBank/DDBJ databases">
        <title>Whole genome shotgun sequence of Gordonia malaquae NBRC 108250.</title>
        <authorList>
            <person name="Yoshida I."/>
            <person name="Hosoyama A."/>
            <person name="Tsuchikane K."/>
            <person name="Ando Y."/>
            <person name="Baba S."/>
            <person name="Ohji S."/>
            <person name="Hamada M."/>
            <person name="Tamura T."/>
            <person name="Yamazoe A."/>
            <person name="Yamazaki S."/>
            <person name="Fujita N."/>
        </authorList>
    </citation>
    <scope>NUCLEOTIDE SEQUENCE [LARGE SCALE GENOMIC DNA]</scope>
    <source>
        <strain evidence="5 6">NBRC 108250</strain>
    </source>
</reference>
<feature type="binding site" evidence="1">
    <location>
        <position position="196"/>
    </location>
    <ligand>
        <name>ATP</name>
        <dbReference type="ChEBI" id="CHEBI:30616"/>
    </ligand>
</feature>
<dbReference type="InterPro" id="IPR003812">
    <property type="entry name" value="Fido"/>
</dbReference>
<feature type="domain" description="Fido" evidence="4">
    <location>
        <begin position="110"/>
        <end position="260"/>
    </location>
</feature>
<dbReference type="SUPFAM" id="SSF46785">
    <property type="entry name" value="Winged helix' DNA-binding domain"/>
    <property type="match status" value="1"/>
</dbReference>
<keyword evidence="1" id="KW-0547">Nucleotide-binding</keyword>
<dbReference type="InterPro" id="IPR040198">
    <property type="entry name" value="Fido_containing"/>
</dbReference>
<dbReference type="InterPro" id="IPR048770">
    <property type="entry name" value="SoFic-like_C"/>
</dbReference>
<dbReference type="Pfam" id="PF02661">
    <property type="entry name" value="Fic"/>
    <property type="match status" value="1"/>
</dbReference>
<evidence type="ECO:0000259" key="4">
    <source>
        <dbReference type="PROSITE" id="PS51459"/>
    </source>
</evidence>
<dbReference type="Proteomes" id="UP000035009">
    <property type="component" value="Unassembled WGS sequence"/>
</dbReference>
<evidence type="ECO:0000256" key="3">
    <source>
        <dbReference type="PIRSR" id="PIRSR640198-2"/>
    </source>
</evidence>
<dbReference type="InterPro" id="IPR025758">
    <property type="entry name" value="Fic/DOC_N"/>
</dbReference>
<dbReference type="Gene3D" id="1.10.3290.10">
    <property type="entry name" value="Fido-like domain"/>
    <property type="match status" value="1"/>
</dbReference>
<dbReference type="PIRSF" id="PIRSF038925">
    <property type="entry name" value="AMP-prot_trans"/>
    <property type="match status" value="1"/>
</dbReference>
<dbReference type="PANTHER" id="PTHR13504:SF35">
    <property type="entry name" value="PROTEIN ADENYLYLTRANSFERASE SOFIC"/>
    <property type="match status" value="1"/>
</dbReference>
<dbReference type="RefSeq" id="WP_008381735.1">
    <property type="nucleotide sequence ID" value="NZ_BAOP01000043.1"/>
</dbReference>
<dbReference type="Gene3D" id="1.10.10.10">
    <property type="entry name" value="Winged helix-like DNA-binding domain superfamily/Winged helix DNA-binding domain"/>
    <property type="match status" value="1"/>
</dbReference>
<keyword evidence="6" id="KW-1185">Reference proteome</keyword>
<dbReference type="Pfam" id="PF21248">
    <property type="entry name" value="SoFic-like_C"/>
    <property type="match status" value="1"/>
</dbReference>
<evidence type="ECO:0000256" key="1">
    <source>
        <dbReference type="PIRSR" id="PIRSR038925-1"/>
    </source>
</evidence>
<dbReference type="EMBL" id="BAOP01000043">
    <property type="protein sequence ID" value="GAC81744.1"/>
    <property type="molecule type" value="Genomic_DNA"/>
</dbReference>
<dbReference type="InterPro" id="IPR036388">
    <property type="entry name" value="WH-like_DNA-bd_sf"/>
</dbReference>
<dbReference type="PANTHER" id="PTHR13504">
    <property type="entry name" value="FIDO DOMAIN-CONTAINING PROTEIN DDB_G0283145"/>
    <property type="match status" value="1"/>
</dbReference>
<keyword evidence="1" id="KW-0067">ATP-binding</keyword>
<dbReference type="STRING" id="410332.SAMN04488550_0680"/>
<dbReference type="Pfam" id="PF13784">
    <property type="entry name" value="Fic_N"/>
    <property type="match status" value="1"/>
</dbReference>
<feature type="active site" evidence="2">
    <location>
        <position position="196"/>
    </location>
</feature>
<dbReference type="GO" id="GO:0005524">
    <property type="term" value="F:ATP binding"/>
    <property type="evidence" value="ECO:0007669"/>
    <property type="project" value="UniProtKB-KW"/>
</dbReference>
<feature type="binding site" evidence="3">
    <location>
        <begin position="200"/>
        <end position="207"/>
    </location>
    <ligand>
        <name>ATP</name>
        <dbReference type="ChEBI" id="CHEBI:30616"/>
    </ligand>
</feature>
<feature type="binding site" evidence="1">
    <location>
        <position position="238"/>
    </location>
    <ligand>
        <name>ATP</name>
        <dbReference type="ChEBI" id="CHEBI:30616"/>
    </ligand>
</feature>
<feature type="binding site" evidence="3">
    <location>
        <begin position="238"/>
        <end position="239"/>
    </location>
    <ligand>
        <name>ATP</name>
        <dbReference type="ChEBI" id="CHEBI:30616"/>
    </ligand>
</feature>
<dbReference type="InterPro" id="IPR026287">
    <property type="entry name" value="SoFic-like"/>
</dbReference>
<comment type="caution">
    <text evidence="5">The sequence shown here is derived from an EMBL/GenBank/DDBJ whole genome shotgun (WGS) entry which is preliminary data.</text>
</comment>
<accession>M3VHA6</accession>
<gene>
    <name evidence="5" type="ORF">GM1_043_00170</name>
</gene>
<sequence length="364" mass="40581">MTNWRPDEPYNDLPNPPDAEVLETGRVLRASIKATGSLARLDQATRSMPNPAVLINTIPILEAQASSEIENIVTTIDEMFQHAADDRNATPQAREALRYRTALRVGYDHIAARGLGKTTAMAVCSTIKGLDMDVRSMSGTRLMNPISREITYSPPEGRELILDKLAEWERFVHQDPGRLDPLVMTAAAHYQFEAIHPFSDGNGRTGRILNVLLLRETGLLDEPVLYLSRYIIATKDEYYRRLLAVTAEADWEGWILYMLAGIDRTSRSALAKTSAIAALQQDFAGRARAASRGGEDAELLSVLFEQPYCRIATVVERCGNSRPTATKWLVDLAEAGLLEEVRAGRDRLFVNREFLAVLNRREAV</sequence>
<dbReference type="PROSITE" id="PS51459">
    <property type="entry name" value="FIDO"/>
    <property type="match status" value="1"/>
</dbReference>
<feature type="binding site" evidence="1">
    <location>
        <position position="70"/>
    </location>
    <ligand>
        <name>ATP</name>
        <dbReference type="ChEBI" id="CHEBI:30616"/>
    </ligand>
</feature>
<evidence type="ECO:0000313" key="5">
    <source>
        <dbReference type="EMBL" id="GAC81744.1"/>
    </source>
</evidence>
<protein>
    <recommendedName>
        <fullName evidence="4">Fido domain-containing protein</fullName>
    </recommendedName>
</protein>
<dbReference type="SUPFAM" id="SSF140931">
    <property type="entry name" value="Fic-like"/>
    <property type="match status" value="1"/>
</dbReference>
<name>M3VHA6_GORML</name>
<proteinExistence type="predicted"/>
<dbReference type="AlphaFoldDB" id="M3VHA6"/>
<evidence type="ECO:0000313" key="6">
    <source>
        <dbReference type="Proteomes" id="UP000035009"/>
    </source>
</evidence>